<proteinExistence type="predicted"/>
<dbReference type="EMBL" id="JABXXR010000063">
    <property type="protein sequence ID" value="NVN40771.1"/>
    <property type="molecule type" value="Genomic_DNA"/>
</dbReference>
<accession>A0A850PHU4</accession>
<evidence type="ECO:0000256" key="2">
    <source>
        <dbReference type="ARBA" id="ARBA00022576"/>
    </source>
</evidence>
<dbReference type="InterPro" id="IPR015422">
    <property type="entry name" value="PyrdxlP-dep_Trfase_small"/>
</dbReference>
<feature type="domain" description="Aminotransferase class I/classII large" evidence="5">
    <location>
        <begin position="35"/>
        <end position="379"/>
    </location>
</feature>
<dbReference type="GO" id="GO:0008483">
    <property type="term" value="F:transaminase activity"/>
    <property type="evidence" value="ECO:0007669"/>
    <property type="project" value="UniProtKB-KW"/>
</dbReference>
<evidence type="ECO:0000313" key="6">
    <source>
        <dbReference type="EMBL" id="NVN40771.1"/>
    </source>
</evidence>
<dbReference type="Gene3D" id="3.40.640.10">
    <property type="entry name" value="Type I PLP-dependent aspartate aminotransferase-like (Major domain)"/>
    <property type="match status" value="1"/>
</dbReference>
<reference evidence="6 7" key="1">
    <citation type="submission" date="2020-06" db="EMBL/GenBank/DDBJ databases">
        <title>Description of novel acetic acid bacteria.</title>
        <authorList>
            <person name="Sombolestani A."/>
        </authorList>
    </citation>
    <scope>NUCLEOTIDE SEQUENCE [LARGE SCALE GENOMIC DNA]</scope>
    <source>
        <strain evidence="6 7">LMG 27010</strain>
    </source>
</reference>
<keyword evidence="2 6" id="KW-0032">Aminotransferase</keyword>
<evidence type="ECO:0000256" key="3">
    <source>
        <dbReference type="ARBA" id="ARBA00022679"/>
    </source>
</evidence>
<keyword evidence="4" id="KW-0663">Pyridoxal phosphate</keyword>
<protein>
    <submittedName>
        <fullName evidence="6">PLP-dependent aminotransferase family protein</fullName>
    </submittedName>
</protein>
<dbReference type="RefSeq" id="WP_176613710.1">
    <property type="nucleotide sequence ID" value="NZ_JABXXR010000063.1"/>
</dbReference>
<dbReference type="Pfam" id="PF00155">
    <property type="entry name" value="Aminotran_1_2"/>
    <property type="match status" value="1"/>
</dbReference>
<evidence type="ECO:0000313" key="7">
    <source>
        <dbReference type="Proteomes" id="UP000585665"/>
    </source>
</evidence>
<dbReference type="InterPro" id="IPR050859">
    <property type="entry name" value="Class-I_PLP-dep_aminotransf"/>
</dbReference>
<dbReference type="InterPro" id="IPR015421">
    <property type="entry name" value="PyrdxlP-dep_Trfase_major"/>
</dbReference>
<name>A0A850PHU4_9PROT</name>
<evidence type="ECO:0000256" key="1">
    <source>
        <dbReference type="ARBA" id="ARBA00001933"/>
    </source>
</evidence>
<dbReference type="Proteomes" id="UP000585665">
    <property type="component" value="Unassembled WGS sequence"/>
</dbReference>
<sequence>MDGGSRKPRTSGFVRWLSSTNDVTRVFLAASARPDMINLAGGLPAPQTYPAEELARIARQAVLDHPTETLGYTAIEGLPALRDAIAARFSTPALSLTRENVLVTTSGMQALDLIGKVLVDPGDRIAVQCPTYLGAIDAWRPRAPRYHAMRLETEAFDPAPAFTGSKFAYTVPNFSNPTGRLVPLDIRQRLVTTARHSGTWLVEDDPYGGLLFDGTPLPGLLDLDADGQGGPYDGPVVRMGTVSKEIAPGLRVGWMIAAPEMIQALTLAKQGSDLCTSGLTQHVALGALQTGLIERIQPTLRALYRPRRDALIAALEESLAPWFTWEIPVGGMFVWAVARDSAINTDTLLHHALDAGVCVSPSSVFDVDGQFRRAVRLNFTLNAPDRLREGVLRLARACAALRAA</sequence>
<dbReference type="PANTHER" id="PTHR42790">
    <property type="entry name" value="AMINOTRANSFERASE"/>
    <property type="match status" value="1"/>
</dbReference>
<gene>
    <name evidence="6" type="ORF">HUK82_09365</name>
</gene>
<dbReference type="GO" id="GO:0030170">
    <property type="term" value="F:pyridoxal phosphate binding"/>
    <property type="evidence" value="ECO:0007669"/>
    <property type="project" value="InterPro"/>
</dbReference>
<dbReference type="CDD" id="cd00609">
    <property type="entry name" value="AAT_like"/>
    <property type="match status" value="1"/>
</dbReference>
<dbReference type="AlphaFoldDB" id="A0A850PHU4"/>
<evidence type="ECO:0000256" key="4">
    <source>
        <dbReference type="ARBA" id="ARBA00022898"/>
    </source>
</evidence>
<dbReference type="SUPFAM" id="SSF53383">
    <property type="entry name" value="PLP-dependent transferases"/>
    <property type="match status" value="1"/>
</dbReference>
<keyword evidence="3 6" id="KW-0808">Transferase</keyword>
<dbReference type="InterPro" id="IPR015424">
    <property type="entry name" value="PyrdxlP-dep_Trfase"/>
</dbReference>
<organism evidence="6 7">
    <name type="scientific">Ameyamaea chiangmaiensis</name>
    <dbReference type="NCBI Taxonomy" id="442969"/>
    <lineage>
        <taxon>Bacteria</taxon>
        <taxon>Pseudomonadati</taxon>
        <taxon>Pseudomonadota</taxon>
        <taxon>Alphaproteobacteria</taxon>
        <taxon>Acetobacterales</taxon>
        <taxon>Acetobacteraceae</taxon>
        <taxon>Ameyamaea</taxon>
    </lineage>
</organism>
<comment type="cofactor">
    <cofactor evidence="1">
        <name>pyridoxal 5'-phosphate</name>
        <dbReference type="ChEBI" id="CHEBI:597326"/>
    </cofactor>
</comment>
<dbReference type="InterPro" id="IPR004839">
    <property type="entry name" value="Aminotransferase_I/II_large"/>
</dbReference>
<dbReference type="Gene3D" id="3.90.1150.10">
    <property type="entry name" value="Aspartate Aminotransferase, domain 1"/>
    <property type="match status" value="1"/>
</dbReference>
<dbReference type="PANTHER" id="PTHR42790:SF19">
    <property type="entry name" value="KYNURENINE_ALPHA-AMINOADIPATE AMINOTRANSFERASE, MITOCHONDRIAL"/>
    <property type="match status" value="1"/>
</dbReference>
<evidence type="ECO:0000259" key="5">
    <source>
        <dbReference type="Pfam" id="PF00155"/>
    </source>
</evidence>
<comment type="caution">
    <text evidence="6">The sequence shown here is derived from an EMBL/GenBank/DDBJ whole genome shotgun (WGS) entry which is preliminary data.</text>
</comment>
<keyword evidence="7" id="KW-1185">Reference proteome</keyword>
<dbReference type="GO" id="GO:1901605">
    <property type="term" value="P:alpha-amino acid metabolic process"/>
    <property type="evidence" value="ECO:0007669"/>
    <property type="project" value="TreeGrafter"/>
</dbReference>